<evidence type="ECO:0000313" key="1">
    <source>
        <dbReference type="EMBL" id="KAI9922398.1"/>
    </source>
</evidence>
<dbReference type="Proteomes" id="UP001163321">
    <property type="component" value="Chromosome 1"/>
</dbReference>
<protein>
    <submittedName>
        <fullName evidence="1">Uncharacterized protein</fullName>
    </submittedName>
</protein>
<gene>
    <name evidence="1" type="ORF">PsorP6_000554</name>
</gene>
<keyword evidence="2" id="KW-1185">Reference proteome</keyword>
<reference evidence="1 2" key="1">
    <citation type="journal article" date="2022" name="bioRxiv">
        <title>The genome of the oomycete Peronosclerospora sorghi, a cosmopolitan pathogen of maize and sorghum, is inflated with dispersed pseudogenes.</title>
        <authorList>
            <person name="Fletcher K."/>
            <person name="Martin F."/>
            <person name="Isakeit T."/>
            <person name="Cavanaugh K."/>
            <person name="Magill C."/>
            <person name="Michelmore R."/>
        </authorList>
    </citation>
    <scope>NUCLEOTIDE SEQUENCE [LARGE SCALE GENOMIC DNA]</scope>
    <source>
        <strain evidence="1">P6</strain>
    </source>
</reference>
<organism evidence="1 2">
    <name type="scientific">Peronosclerospora sorghi</name>
    <dbReference type="NCBI Taxonomy" id="230839"/>
    <lineage>
        <taxon>Eukaryota</taxon>
        <taxon>Sar</taxon>
        <taxon>Stramenopiles</taxon>
        <taxon>Oomycota</taxon>
        <taxon>Peronosporomycetes</taxon>
        <taxon>Peronosporales</taxon>
        <taxon>Peronosporaceae</taxon>
        <taxon>Peronosclerospora</taxon>
    </lineage>
</organism>
<sequence length="145" mass="16600">MTLYDAHLPTVTDAANVYDPETEARIPVYPYDLLENFKAHPLHVIDVTTVCRQCASRNRTFKYCHIDKGHPSCIRMREHFHCCCASAEADLTKQSALVKAIHVLLSLDLSSISGCMSFSWNNMNYLKLNILFTCLYQHINYLLLC</sequence>
<dbReference type="EMBL" id="CM047580">
    <property type="protein sequence ID" value="KAI9922398.1"/>
    <property type="molecule type" value="Genomic_DNA"/>
</dbReference>
<accession>A0ACC0WX10</accession>
<evidence type="ECO:0000313" key="2">
    <source>
        <dbReference type="Proteomes" id="UP001163321"/>
    </source>
</evidence>
<comment type="caution">
    <text evidence="1">The sequence shown here is derived from an EMBL/GenBank/DDBJ whole genome shotgun (WGS) entry which is preliminary data.</text>
</comment>
<proteinExistence type="predicted"/>
<name>A0ACC0WX10_9STRA</name>